<feature type="region of interest" description="Disordered" evidence="15">
    <location>
        <begin position="952"/>
        <end position="974"/>
    </location>
</feature>
<keyword evidence="7 13" id="KW-0720">Serine protease</keyword>
<dbReference type="PROSITE" id="PS00136">
    <property type="entry name" value="SUBTILASE_ASP"/>
    <property type="match status" value="1"/>
</dbReference>
<dbReference type="Gene3D" id="2.60.120.260">
    <property type="entry name" value="Galactose-binding domain-like"/>
    <property type="match status" value="2"/>
</dbReference>
<keyword evidence="3" id="KW-0165">Cleavage on pair of basic residues</keyword>
<organism evidence="17 19">
    <name type="scientific">Acanthaster planci</name>
    <name type="common">Crown-of-thorns starfish</name>
    <dbReference type="NCBI Taxonomy" id="133434"/>
    <lineage>
        <taxon>Eukaryota</taxon>
        <taxon>Metazoa</taxon>
        <taxon>Echinodermata</taxon>
        <taxon>Eleutherozoa</taxon>
        <taxon>Asterozoa</taxon>
        <taxon>Asteroidea</taxon>
        <taxon>Valvatacea</taxon>
        <taxon>Valvatida</taxon>
        <taxon>Acanthasteridae</taxon>
        <taxon>Acanthaster</taxon>
    </lineage>
</organism>
<protein>
    <submittedName>
        <fullName evidence="18 19">Proprotein convertase subtilisin/kexin type 7-like isoform X1</fullName>
    </submittedName>
</protein>
<dbReference type="Pfam" id="PF01483">
    <property type="entry name" value="P_proprotein"/>
    <property type="match status" value="1"/>
</dbReference>
<reference evidence="18 19" key="1">
    <citation type="submission" date="2025-04" db="UniProtKB">
        <authorList>
            <consortium name="RefSeq"/>
        </authorList>
    </citation>
    <scope>IDENTIFICATION</scope>
</reference>
<dbReference type="Pfam" id="PF16470">
    <property type="entry name" value="S8_pro-domain"/>
    <property type="match status" value="1"/>
</dbReference>
<keyword evidence="6 13" id="KW-0378">Hydrolase</keyword>
<feature type="active site" description="Charge relay system" evidence="12 13">
    <location>
        <position position="206"/>
    </location>
</feature>
<evidence type="ECO:0000256" key="13">
    <source>
        <dbReference type="PROSITE-ProRule" id="PRU01240"/>
    </source>
</evidence>
<evidence type="ECO:0000256" key="3">
    <source>
        <dbReference type="ARBA" id="ARBA00022685"/>
    </source>
</evidence>
<dbReference type="PROSITE" id="PS51892">
    <property type="entry name" value="SUBTILASE"/>
    <property type="match status" value="1"/>
</dbReference>
<keyword evidence="4" id="KW-0812">Transmembrane</keyword>
<feature type="domain" description="P/Homo B" evidence="16">
    <location>
        <begin position="502"/>
        <end position="680"/>
    </location>
</feature>
<dbReference type="InterPro" id="IPR034182">
    <property type="entry name" value="Kexin/furin"/>
</dbReference>
<comment type="similarity">
    <text evidence="13 14">Belongs to the peptidase S8 family.</text>
</comment>
<dbReference type="AlphaFoldDB" id="A0A8B7YKS5"/>
<dbReference type="RefSeq" id="XP_022093025.1">
    <property type="nucleotide sequence ID" value="XM_022237333.1"/>
</dbReference>
<evidence type="ECO:0000256" key="6">
    <source>
        <dbReference type="ARBA" id="ARBA00022801"/>
    </source>
</evidence>
<keyword evidence="10" id="KW-0865">Zymogen</keyword>
<dbReference type="Pfam" id="PF00082">
    <property type="entry name" value="Peptidase_S8"/>
    <property type="match status" value="1"/>
</dbReference>
<feature type="region of interest" description="Disordered" evidence="15">
    <location>
        <begin position="761"/>
        <end position="783"/>
    </location>
</feature>
<dbReference type="GeneID" id="110980542"/>
<feature type="active site" description="Charge relay system" evidence="12 13">
    <location>
        <position position="427"/>
    </location>
</feature>
<evidence type="ECO:0000256" key="8">
    <source>
        <dbReference type="ARBA" id="ARBA00022989"/>
    </source>
</evidence>
<keyword evidence="11" id="KW-0325">Glycoprotein</keyword>
<feature type="compositionally biased region" description="Basic and acidic residues" evidence="15">
    <location>
        <begin position="1106"/>
        <end position="1115"/>
    </location>
</feature>
<keyword evidence="5" id="KW-0732">Signal</keyword>
<keyword evidence="17" id="KW-1185">Reference proteome</keyword>
<dbReference type="Gene3D" id="3.30.70.850">
    <property type="entry name" value="Peptidase S8, pro-domain"/>
    <property type="match status" value="1"/>
</dbReference>
<evidence type="ECO:0000313" key="18">
    <source>
        <dbReference type="RefSeq" id="XP_022093024.1"/>
    </source>
</evidence>
<dbReference type="InterPro" id="IPR032815">
    <property type="entry name" value="S8_pro-domain"/>
</dbReference>
<dbReference type="InterPro" id="IPR022398">
    <property type="entry name" value="Peptidase_S8_His-AS"/>
</dbReference>
<dbReference type="FunFam" id="2.60.120.260:FF:000026">
    <property type="entry name" value="proprotein convertase subtilisin/kexin type 7"/>
    <property type="match status" value="1"/>
</dbReference>
<dbReference type="KEGG" id="aplc:110980542"/>
<keyword evidence="8" id="KW-1133">Transmembrane helix</keyword>
<dbReference type="InterPro" id="IPR008979">
    <property type="entry name" value="Galactose-bd-like_sf"/>
</dbReference>
<dbReference type="PROSITE" id="PS00138">
    <property type="entry name" value="SUBTILASE_SER"/>
    <property type="match status" value="1"/>
</dbReference>
<dbReference type="GO" id="GO:0005802">
    <property type="term" value="C:trans-Golgi network"/>
    <property type="evidence" value="ECO:0007669"/>
    <property type="project" value="TreeGrafter"/>
</dbReference>
<evidence type="ECO:0000256" key="11">
    <source>
        <dbReference type="ARBA" id="ARBA00023180"/>
    </source>
</evidence>
<dbReference type="GO" id="GO:0000139">
    <property type="term" value="C:Golgi membrane"/>
    <property type="evidence" value="ECO:0007669"/>
    <property type="project" value="TreeGrafter"/>
</dbReference>
<keyword evidence="2 13" id="KW-0645">Protease</keyword>
<sequence length="1127" mass="124727">MLMDRCPLASGQEVVTRHLHLPVLIAFWVMYPLPLYSMYIHRQEYATNQDDTESTTASDMQATLSWAVKFRTAPHRKTAHRTDYDENAHRIAKEVDLLNDGQVGELLNHYLFVHTSYNASLNGTDDQELRRIQEATENKLRRHPDVEWFHQQQIRRRTKRSLHFTDPSYPMQWHLHNHKTPGMDINVTEVWNHNITGTGVVVAVIDDGLEWRNEDILANYNAKGSWDLNNNDPDPMPEVHKDDGKSLNRHGTRCAGEIAAVANDKCAVGVAFNAQISGIRLLDGPMTDSLEATAFNKNMHINDIYSCSWGPDDDGKTVDGPHPLAQAALKHGVTAGRRGLGSIFVVASGNGGRNEDNCNYDGYANSMYTVTIGAVDESGQMPYYAEQCASMLAVTFSSGATNRRNIVTTDWTLAKGTGCTTSHTGTSAAAPLAAGMIGLMLQAKPCLTWRDIQHIIIYTAVKIDEKNAVWITNAGGFHHSHKHGFGLMSAWRLVNAAKAWHTVPWLTSIEGITMTENEPILAGKTLTVAQTVSNASAERNELRSLEHVLVTVSLTHSKRGMLEVHLLCPSGTESVIGARRKKDESPEGLKSWTFSTVRCWGENPVGEWKLVISDNRKLPSGEGRGHGSWSYRITVSYPVGEEGAWKLVISDNHPGKFSNKDVQKGKLQSWKLTLYGSNMNRQEIEKRKVLVSEAMSGIFLDANLSEPCSYYWNVSYGEESLLSSRVMEVLLYLSGIFTLMAIYYTLEQAFCNYEDKAKDKQEGSDSEDLESGHDRRHPGGDGEERTHLLEEFQLETLGGDQVSKNSGRHTGHSRHLTEAQAAGGSEIPKGRANTESKLEGQAHLVGNVLITDQRHTGTVRHEQKLQGDKDARRGSDTTRLNHREESVGSDHGTPRACQKEQTGGLPNVTCSCEISSEVHRRLSLSGNPAVTWNPGKEFESVHTHCPQCQKSQVQYSDVPSQDHQSSSRDLSAKTNVPVVEEVPSQHAFSFTKHRDAQSQPLQSPPVGFDCERLSSMTSTAGQFAERGRLNSATGHLLGRVDRVDSVCASPETLIPPPGGVPLSAMTGLNQSGSKRHWSDLSVCSISADHSYHSGKHEPTQKSPTGGERHLTRAQDQRPFLQPPFFQD</sequence>
<feature type="region of interest" description="Disordered" evidence="15">
    <location>
        <begin position="853"/>
        <end position="902"/>
    </location>
</feature>
<evidence type="ECO:0000313" key="19">
    <source>
        <dbReference type="RefSeq" id="XP_022093025.1"/>
    </source>
</evidence>
<feature type="active site" description="Charge relay system" evidence="12 13">
    <location>
        <position position="250"/>
    </location>
</feature>
<dbReference type="FunFam" id="3.40.50.200:FF:000005">
    <property type="entry name" value="Proprotein convertase subtilisin/kexin type 7"/>
    <property type="match status" value="1"/>
</dbReference>
<comment type="subcellular location">
    <subcellularLocation>
        <location evidence="1">Membrane</location>
    </subcellularLocation>
</comment>
<evidence type="ECO:0000256" key="15">
    <source>
        <dbReference type="SAM" id="MobiDB-lite"/>
    </source>
</evidence>
<dbReference type="SUPFAM" id="SSF52743">
    <property type="entry name" value="Subtilisin-like"/>
    <property type="match status" value="1"/>
</dbReference>
<keyword evidence="9" id="KW-0472">Membrane</keyword>
<feature type="region of interest" description="Disordered" evidence="15">
    <location>
        <begin position="796"/>
        <end position="835"/>
    </location>
</feature>
<dbReference type="CDD" id="cd04059">
    <property type="entry name" value="Peptidases_S8_Protein_convertases_Kexins_Furin-like"/>
    <property type="match status" value="1"/>
</dbReference>
<evidence type="ECO:0000256" key="5">
    <source>
        <dbReference type="ARBA" id="ARBA00022729"/>
    </source>
</evidence>
<dbReference type="InterPro" id="IPR002884">
    <property type="entry name" value="P_dom"/>
</dbReference>
<evidence type="ECO:0000256" key="9">
    <source>
        <dbReference type="ARBA" id="ARBA00023136"/>
    </source>
</evidence>
<evidence type="ECO:0000256" key="14">
    <source>
        <dbReference type="RuleBase" id="RU003355"/>
    </source>
</evidence>
<evidence type="ECO:0000256" key="1">
    <source>
        <dbReference type="ARBA" id="ARBA00004370"/>
    </source>
</evidence>
<dbReference type="RefSeq" id="XP_022093024.1">
    <property type="nucleotide sequence ID" value="XM_022237332.1"/>
</dbReference>
<feature type="region of interest" description="Disordered" evidence="15">
    <location>
        <begin position="1088"/>
        <end position="1127"/>
    </location>
</feature>
<dbReference type="InterPro" id="IPR038466">
    <property type="entry name" value="S8_pro-domain_sf"/>
</dbReference>
<dbReference type="InterPro" id="IPR036852">
    <property type="entry name" value="Peptidase_S8/S53_dom_sf"/>
</dbReference>
<evidence type="ECO:0000256" key="12">
    <source>
        <dbReference type="PIRSR" id="PIRSR615500-1"/>
    </source>
</evidence>
<evidence type="ECO:0000259" key="16">
    <source>
        <dbReference type="PROSITE" id="PS51829"/>
    </source>
</evidence>
<dbReference type="GO" id="GO:0016485">
    <property type="term" value="P:protein processing"/>
    <property type="evidence" value="ECO:0007669"/>
    <property type="project" value="TreeGrafter"/>
</dbReference>
<gene>
    <name evidence="18 19" type="primary">LOC110980542</name>
</gene>
<evidence type="ECO:0000256" key="7">
    <source>
        <dbReference type="ARBA" id="ARBA00022825"/>
    </source>
</evidence>
<dbReference type="InterPro" id="IPR023828">
    <property type="entry name" value="Peptidase_S8_Ser-AS"/>
</dbReference>
<dbReference type="InterPro" id="IPR000209">
    <property type="entry name" value="Peptidase_S8/S53_dom"/>
</dbReference>
<evidence type="ECO:0000313" key="17">
    <source>
        <dbReference type="Proteomes" id="UP000694845"/>
    </source>
</evidence>
<dbReference type="GO" id="GO:0004252">
    <property type="term" value="F:serine-type endopeptidase activity"/>
    <property type="evidence" value="ECO:0007669"/>
    <property type="project" value="UniProtKB-UniRule"/>
</dbReference>
<dbReference type="Gene3D" id="3.40.50.200">
    <property type="entry name" value="Peptidase S8/S53 domain"/>
    <property type="match status" value="1"/>
</dbReference>
<feature type="compositionally biased region" description="Basic and acidic residues" evidence="15">
    <location>
        <begin position="1089"/>
        <end position="1099"/>
    </location>
</feature>
<dbReference type="InterPro" id="IPR015500">
    <property type="entry name" value="Peptidase_S8_subtilisin-rel"/>
</dbReference>
<dbReference type="PRINTS" id="PR00723">
    <property type="entry name" value="SUBTILISIN"/>
</dbReference>
<evidence type="ECO:0000256" key="10">
    <source>
        <dbReference type="ARBA" id="ARBA00023145"/>
    </source>
</evidence>
<feature type="compositionally biased region" description="Basic and acidic residues" evidence="15">
    <location>
        <begin position="853"/>
        <end position="888"/>
    </location>
</feature>
<dbReference type="PANTHER" id="PTHR42884:SF28">
    <property type="entry name" value="PROPROTEIN CONVERTASE SUBTILISIN_KEXIN TYPE 7"/>
    <property type="match status" value="1"/>
</dbReference>
<dbReference type="PANTHER" id="PTHR42884">
    <property type="entry name" value="PROPROTEIN CONVERTASE SUBTILISIN/KEXIN-RELATED"/>
    <property type="match status" value="1"/>
</dbReference>
<feature type="compositionally biased region" description="Basic and acidic residues" evidence="15">
    <location>
        <begin position="770"/>
        <end position="783"/>
    </location>
</feature>
<proteinExistence type="inferred from homology"/>
<evidence type="ECO:0000256" key="4">
    <source>
        <dbReference type="ARBA" id="ARBA00022692"/>
    </source>
</evidence>
<evidence type="ECO:0000256" key="2">
    <source>
        <dbReference type="ARBA" id="ARBA00022670"/>
    </source>
</evidence>
<dbReference type="InterPro" id="IPR023827">
    <property type="entry name" value="Peptidase_S8_Asp-AS"/>
</dbReference>
<dbReference type="SUPFAM" id="SSF49785">
    <property type="entry name" value="Galactose-binding domain-like"/>
    <property type="match status" value="1"/>
</dbReference>
<dbReference type="PROSITE" id="PS51829">
    <property type="entry name" value="P_HOMO_B"/>
    <property type="match status" value="1"/>
</dbReference>
<dbReference type="SUPFAM" id="SSF54897">
    <property type="entry name" value="Protease propeptides/inhibitors"/>
    <property type="match status" value="1"/>
</dbReference>
<dbReference type="PROSITE" id="PS00137">
    <property type="entry name" value="SUBTILASE_HIS"/>
    <property type="match status" value="1"/>
</dbReference>
<dbReference type="Proteomes" id="UP000694845">
    <property type="component" value="Unplaced"/>
</dbReference>
<dbReference type="OrthoDB" id="300641at2759"/>
<accession>A0A8B7YKS5</accession>
<name>A0A8B7YKS5_ACAPL</name>